<dbReference type="AlphaFoldDB" id="A0A0E9XGK4"/>
<protein>
    <submittedName>
        <fullName evidence="1">Uncharacterized protein</fullName>
    </submittedName>
</protein>
<dbReference type="EMBL" id="GBXM01006803">
    <property type="protein sequence ID" value="JAI01775.1"/>
    <property type="molecule type" value="Transcribed_RNA"/>
</dbReference>
<reference evidence="1" key="2">
    <citation type="journal article" date="2015" name="Fish Shellfish Immunol.">
        <title>Early steps in the European eel (Anguilla anguilla)-Vibrio vulnificus interaction in the gills: Role of the RtxA13 toxin.</title>
        <authorList>
            <person name="Callol A."/>
            <person name="Pajuelo D."/>
            <person name="Ebbesson L."/>
            <person name="Teles M."/>
            <person name="MacKenzie S."/>
            <person name="Amaro C."/>
        </authorList>
    </citation>
    <scope>NUCLEOTIDE SEQUENCE</scope>
</reference>
<reference evidence="1" key="1">
    <citation type="submission" date="2014-11" db="EMBL/GenBank/DDBJ databases">
        <authorList>
            <person name="Amaro Gonzalez C."/>
        </authorList>
    </citation>
    <scope>NUCLEOTIDE SEQUENCE</scope>
</reference>
<organism evidence="1">
    <name type="scientific">Anguilla anguilla</name>
    <name type="common">European freshwater eel</name>
    <name type="synonym">Muraena anguilla</name>
    <dbReference type="NCBI Taxonomy" id="7936"/>
    <lineage>
        <taxon>Eukaryota</taxon>
        <taxon>Metazoa</taxon>
        <taxon>Chordata</taxon>
        <taxon>Craniata</taxon>
        <taxon>Vertebrata</taxon>
        <taxon>Euteleostomi</taxon>
        <taxon>Actinopterygii</taxon>
        <taxon>Neopterygii</taxon>
        <taxon>Teleostei</taxon>
        <taxon>Anguilliformes</taxon>
        <taxon>Anguillidae</taxon>
        <taxon>Anguilla</taxon>
    </lineage>
</organism>
<accession>A0A0E9XGK4</accession>
<evidence type="ECO:0000313" key="1">
    <source>
        <dbReference type="EMBL" id="JAI01775.1"/>
    </source>
</evidence>
<proteinExistence type="predicted"/>
<name>A0A0E9XGK4_ANGAN</name>
<sequence length="32" mass="3962">MFETKKYFFMIWLSTLVSPCKNYSTFYTFIHS</sequence>